<dbReference type="PANTHER" id="PTHR33476">
    <property type="entry name" value="EMB|CAB62613.1"/>
    <property type="match status" value="1"/>
</dbReference>
<protein>
    <submittedName>
        <fullName evidence="3">Protein POLAR LOCALIZATION DURING ASYMMETRIC DIVISION AND REDISTRIBUTION</fullName>
    </submittedName>
</protein>
<reference evidence="3" key="1">
    <citation type="submission" date="2020-06" db="EMBL/GenBank/DDBJ databases">
        <authorList>
            <person name="Li T."/>
            <person name="Hu X."/>
            <person name="Zhang T."/>
            <person name="Song X."/>
            <person name="Zhang H."/>
            <person name="Dai N."/>
            <person name="Sheng W."/>
            <person name="Hou X."/>
            <person name="Wei L."/>
        </authorList>
    </citation>
    <scope>NUCLEOTIDE SEQUENCE</scope>
    <source>
        <strain evidence="3">KEN8</strain>
        <tissue evidence="3">Leaf</tissue>
    </source>
</reference>
<feature type="region of interest" description="Disordered" evidence="2">
    <location>
        <begin position="153"/>
        <end position="183"/>
    </location>
</feature>
<dbReference type="GO" id="GO:0008356">
    <property type="term" value="P:asymmetric cell division"/>
    <property type="evidence" value="ECO:0007669"/>
    <property type="project" value="InterPro"/>
</dbReference>
<proteinExistence type="predicted"/>
<dbReference type="EMBL" id="JACGWM010000015">
    <property type="protein sequence ID" value="KAL0323942.1"/>
    <property type="molecule type" value="Genomic_DNA"/>
</dbReference>
<organism evidence="3">
    <name type="scientific">Sesamum calycinum</name>
    <dbReference type="NCBI Taxonomy" id="2727403"/>
    <lineage>
        <taxon>Eukaryota</taxon>
        <taxon>Viridiplantae</taxon>
        <taxon>Streptophyta</taxon>
        <taxon>Embryophyta</taxon>
        <taxon>Tracheophyta</taxon>
        <taxon>Spermatophyta</taxon>
        <taxon>Magnoliopsida</taxon>
        <taxon>eudicotyledons</taxon>
        <taxon>Gunneridae</taxon>
        <taxon>Pentapetalae</taxon>
        <taxon>asterids</taxon>
        <taxon>lamiids</taxon>
        <taxon>Lamiales</taxon>
        <taxon>Pedaliaceae</taxon>
        <taxon>Sesamum</taxon>
    </lineage>
</organism>
<dbReference type="PANTHER" id="PTHR33476:SF22">
    <property type="entry name" value="PROTEIN POLAR LOCALIZATION DURING ASYMMETRIC DIVISION AND REDISTRIBUTION"/>
    <property type="match status" value="1"/>
</dbReference>
<evidence type="ECO:0000256" key="2">
    <source>
        <dbReference type="SAM" id="MobiDB-lite"/>
    </source>
</evidence>
<name>A0AAW2LX60_9LAMI</name>
<sequence>MRCDGYCSDTVLASKSRRQRRRRETCRSFTCISPWFVFCRWFNAGKSRKGSRNGFMERKWEKEKRDGNFHVRRKRGMMKGSTDLEASSSSGRDVSAEIGKEATFNLGVGFGLMYLVAASRIELNKMVELHKKMELLLRDLQTEFQINQEKKPIEMPSKSRISSSFSNADGFQEAEEEHNSGQYLSSHEVEQPEVVFGSNRYRREKSLRMDQIEAELEAEFRCMQLQMDAEFPLKYSTQQYSEVQMFYTNPAAIVMYLANMKVAAFKELTVVNLKLLQIDVEDSAPEWSLNVNTCFEEVNEQHEPSCNEFYGVPPQELERKLHELLETRQEQRINELESALDYAMEQVEEKERELCWWRDTASLICHHIPAFPGLLRQVIQIVHGMETEFAAEESQETGTSLVESHM</sequence>
<comment type="caution">
    <text evidence="3">The sequence shown here is derived from an EMBL/GenBank/DDBJ whole genome shotgun (WGS) entry which is preliminary data.</text>
</comment>
<dbReference type="AlphaFoldDB" id="A0AAW2LX60"/>
<evidence type="ECO:0000256" key="1">
    <source>
        <dbReference type="SAM" id="Coils"/>
    </source>
</evidence>
<reference evidence="3" key="2">
    <citation type="journal article" date="2024" name="Plant">
        <title>Genomic evolution and insights into agronomic trait innovations of Sesamum species.</title>
        <authorList>
            <person name="Miao H."/>
            <person name="Wang L."/>
            <person name="Qu L."/>
            <person name="Liu H."/>
            <person name="Sun Y."/>
            <person name="Le M."/>
            <person name="Wang Q."/>
            <person name="Wei S."/>
            <person name="Zheng Y."/>
            <person name="Lin W."/>
            <person name="Duan Y."/>
            <person name="Cao H."/>
            <person name="Xiong S."/>
            <person name="Wang X."/>
            <person name="Wei L."/>
            <person name="Li C."/>
            <person name="Ma Q."/>
            <person name="Ju M."/>
            <person name="Zhao R."/>
            <person name="Li G."/>
            <person name="Mu C."/>
            <person name="Tian Q."/>
            <person name="Mei H."/>
            <person name="Zhang T."/>
            <person name="Gao T."/>
            <person name="Zhang H."/>
        </authorList>
    </citation>
    <scope>NUCLEOTIDE SEQUENCE</scope>
    <source>
        <strain evidence="3">KEN8</strain>
    </source>
</reference>
<feature type="compositionally biased region" description="Polar residues" evidence="2">
    <location>
        <begin position="159"/>
        <end position="169"/>
    </location>
</feature>
<dbReference type="InterPro" id="IPR040348">
    <property type="entry name" value="POLAR-like"/>
</dbReference>
<evidence type="ECO:0000313" key="3">
    <source>
        <dbReference type="EMBL" id="KAL0323942.1"/>
    </source>
</evidence>
<keyword evidence="1" id="KW-0175">Coiled coil</keyword>
<accession>A0AAW2LX60</accession>
<feature type="coiled-coil region" evidence="1">
    <location>
        <begin position="326"/>
        <end position="353"/>
    </location>
</feature>
<gene>
    <name evidence="3" type="ORF">Scaly_2361300</name>
</gene>